<reference evidence="3 4" key="1">
    <citation type="submission" date="2020-08" db="EMBL/GenBank/DDBJ databases">
        <title>Genomic Encyclopedia of Type Strains, Phase IV (KMG-IV): sequencing the most valuable type-strain genomes for metagenomic binning, comparative biology and taxonomic classification.</title>
        <authorList>
            <person name="Goeker M."/>
        </authorList>
    </citation>
    <scope>NUCLEOTIDE SEQUENCE [LARGE SCALE GENOMIC DNA]</scope>
    <source>
        <strain evidence="3 4">DSM 101015</strain>
    </source>
</reference>
<gene>
    <name evidence="3" type="ORF">GGR93_000305</name>
</gene>
<evidence type="ECO:0000313" key="3">
    <source>
        <dbReference type="EMBL" id="MBB4172544.1"/>
    </source>
</evidence>
<feature type="compositionally biased region" description="Acidic residues" evidence="1">
    <location>
        <begin position="72"/>
        <end position="86"/>
    </location>
</feature>
<dbReference type="Pfam" id="PF06411">
    <property type="entry name" value="HdeA"/>
    <property type="match status" value="1"/>
</dbReference>
<protein>
    <recommendedName>
        <fullName evidence="5">HdeA/HdeB family protein</fullName>
    </recommendedName>
</protein>
<dbReference type="RefSeq" id="WP_025055365.1">
    <property type="nucleotide sequence ID" value="NZ_JACIFU010000001.1"/>
</dbReference>
<name>A0A7W6M512_9RHOB</name>
<dbReference type="AlphaFoldDB" id="A0A7W6M512"/>
<dbReference type="Proteomes" id="UP000565745">
    <property type="component" value="Unassembled WGS sequence"/>
</dbReference>
<feature type="chain" id="PRO_5030865835" description="HdeA/HdeB family protein" evidence="2">
    <location>
        <begin position="24"/>
        <end position="134"/>
    </location>
</feature>
<accession>A0A7W6M512</accession>
<dbReference type="OrthoDB" id="7725965at2"/>
<feature type="signal peptide" evidence="2">
    <location>
        <begin position="1"/>
        <end position="23"/>
    </location>
</feature>
<feature type="region of interest" description="Disordered" evidence="1">
    <location>
        <begin position="57"/>
        <end position="104"/>
    </location>
</feature>
<evidence type="ECO:0000313" key="4">
    <source>
        <dbReference type="Proteomes" id="UP000565745"/>
    </source>
</evidence>
<organism evidence="3 4">
    <name type="scientific">Sulfitobacter noctilucicola</name>
    <dbReference type="NCBI Taxonomy" id="1342301"/>
    <lineage>
        <taxon>Bacteria</taxon>
        <taxon>Pseudomonadati</taxon>
        <taxon>Pseudomonadota</taxon>
        <taxon>Alphaproteobacteria</taxon>
        <taxon>Rhodobacterales</taxon>
        <taxon>Roseobacteraceae</taxon>
        <taxon>Sulfitobacter</taxon>
    </lineage>
</organism>
<dbReference type="InterPro" id="IPR010486">
    <property type="entry name" value="HNS-dep_expression_A/B"/>
</dbReference>
<keyword evidence="2" id="KW-0732">Signal</keyword>
<evidence type="ECO:0000256" key="2">
    <source>
        <dbReference type="SAM" id="SignalP"/>
    </source>
</evidence>
<evidence type="ECO:0008006" key="5">
    <source>
        <dbReference type="Google" id="ProtNLM"/>
    </source>
</evidence>
<keyword evidence="4" id="KW-1185">Reference proteome</keyword>
<dbReference type="EMBL" id="JACIFU010000001">
    <property type="protein sequence ID" value="MBB4172544.1"/>
    <property type="molecule type" value="Genomic_DNA"/>
</dbReference>
<evidence type="ECO:0000256" key="1">
    <source>
        <dbReference type="SAM" id="MobiDB-lite"/>
    </source>
</evidence>
<comment type="caution">
    <text evidence="3">The sequence shown here is derived from an EMBL/GenBank/DDBJ whole genome shotgun (WGS) entry which is preliminary data.</text>
</comment>
<sequence length="134" mass="14334">MTTTFKTLTAAALISSMSVPAFAAAHIDVNNMTCADYMDLSPEDQNKAAMMAVMELNDNVEPADGTDRGTETEETEASEEGAENDADNLRATDSADANDDETRMEEEIGVLNRTCERFSDATLLEAAAGQSGDR</sequence>
<proteinExistence type="predicted"/>